<evidence type="ECO:0000259" key="1">
    <source>
        <dbReference type="SMART" id="SM00421"/>
    </source>
</evidence>
<dbReference type="InterPro" id="IPR016032">
    <property type="entry name" value="Sig_transdc_resp-reg_C-effctor"/>
</dbReference>
<dbReference type="STRING" id="442562.Rumeso_01980"/>
<keyword evidence="3" id="KW-1185">Reference proteome</keyword>
<dbReference type="InterPro" id="IPR000792">
    <property type="entry name" value="Tscrpt_reg_LuxR_C"/>
</dbReference>
<dbReference type="SUPFAM" id="SSF46894">
    <property type="entry name" value="C-terminal effector domain of the bipartite response regulators"/>
    <property type="match status" value="1"/>
</dbReference>
<accession>A0A017HPJ3</accession>
<dbReference type="HOGENOM" id="CLU_037939_3_0_5"/>
<dbReference type="RefSeq" id="WP_037281133.1">
    <property type="nucleotide sequence ID" value="NZ_KK088581.1"/>
</dbReference>
<reference evidence="2 3" key="1">
    <citation type="submission" date="2013-02" db="EMBL/GenBank/DDBJ databases">
        <authorList>
            <person name="Fiebig A."/>
            <person name="Goeker M."/>
            <person name="Klenk H.-P.P."/>
        </authorList>
    </citation>
    <scope>NUCLEOTIDE SEQUENCE [LARGE SCALE GENOMIC DNA]</scope>
    <source>
        <strain evidence="2 3">DSM 19309</strain>
    </source>
</reference>
<name>A0A017HPJ3_9RHOB</name>
<evidence type="ECO:0000313" key="2">
    <source>
        <dbReference type="EMBL" id="EYD76422.1"/>
    </source>
</evidence>
<dbReference type="Gene3D" id="1.10.10.10">
    <property type="entry name" value="Winged helix-like DNA-binding domain superfamily/Winged helix DNA-binding domain"/>
    <property type="match status" value="1"/>
</dbReference>
<sequence length="374" mass="41314">MIRLARGRIGEAIAHAALDPDAWQGVTDAIVEAFPGARAAVVGHDATVVRNIPAVHSGYPLEFETSYRDYYGRIVPNLHRWAELPLGHVAHVWEIMSEEELLASEYYNDWLKPQGDPRHAALAVLHRDPGRMFLFTAQVEQRLVDQALLPVMRMSREIYPLLCHALEINRMMLGLRIDASVLRLGLEPDGAAVLLLGAQGGILYANALAEAMLTHGRPISHDHLGRLHFADAEGSVRLGAALDPRHGGRGAAFWIKGPRWPYEVRLMRITAESLAKIRLPVLLRTPAPQLLVVLRSTQSPKDDLERVMSRLGLTHAEAEVALAITNGATTAEVAEARGISVYTVREQVKSALGKTGSRRQVDLVRLMEALRHVH</sequence>
<comment type="caution">
    <text evidence="2">The sequence shown here is derived from an EMBL/GenBank/DDBJ whole genome shotgun (WGS) entry which is preliminary data.</text>
</comment>
<evidence type="ECO:0000313" key="3">
    <source>
        <dbReference type="Proteomes" id="UP000019666"/>
    </source>
</evidence>
<dbReference type="OrthoDB" id="4457864at2"/>
<dbReference type="SMART" id="SM00421">
    <property type="entry name" value="HTH_LUXR"/>
    <property type="match status" value="1"/>
</dbReference>
<dbReference type="Proteomes" id="UP000019666">
    <property type="component" value="Unassembled WGS sequence"/>
</dbReference>
<dbReference type="AlphaFoldDB" id="A0A017HPJ3"/>
<proteinExistence type="predicted"/>
<gene>
    <name evidence="2" type="ORF">Rumeso_01980</name>
</gene>
<dbReference type="GO" id="GO:0006355">
    <property type="term" value="P:regulation of DNA-templated transcription"/>
    <property type="evidence" value="ECO:0007669"/>
    <property type="project" value="InterPro"/>
</dbReference>
<protein>
    <submittedName>
        <fullName evidence="2">Transcriptional regulatory protein</fullName>
    </submittedName>
</protein>
<dbReference type="GO" id="GO:0003677">
    <property type="term" value="F:DNA binding"/>
    <property type="evidence" value="ECO:0007669"/>
    <property type="project" value="InterPro"/>
</dbReference>
<dbReference type="InterPro" id="IPR036388">
    <property type="entry name" value="WH-like_DNA-bd_sf"/>
</dbReference>
<dbReference type="EMBL" id="AOSK01000044">
    <property type="protein sequence ID" value="EYD76422.1"/>
    <property type="molecule type" value="Genomic_DNA"/>
</dbReference>
<feature type="domain" description="HTH luxR-type" evidence="1">
    <location>
        <begin position="310"/>
        <end position="367"/>
    </location>
</feature>
<organism evidence="2 3">
    <name type="scientific">Rubellimicrobium mesophilum DSM 19309</name>
    <dbReference type="NCBI Taxonomy" id="442562"/>
    <lineage>
        <taxon>Bacteria</taxon>
        <taxon>Pseudomonadati</taxon>
        <taxon>Pseudomonadota</taxon>
        <taxon>Alphaproteobacteria</taxon>
        <taxon>Rhodobacterales</taxon>
        <taxon>Roseobacteraceae</taxon>
        <taxon>Rubellimicrobium</taxon>
    </lineage>
</organism>